<evidence type="ECO:0000256" key="1">
    <source>
        <dbReference type="ARBA" id="ARBA00022574"/>
    </source>
</evidence>
<dbReference type="PROSITE" id="PS00678">
    <property type="entry name" value="WD_REPEATS_1"/>
    <property type="match status" value="6"/>
</dbReference>
<reference evidence="5 6" key="1">
    <citation type="journal article" date="2013" name="Curr. Biol.">
        <title>The Genome of the Foraminiferan Reticulomyxa filosa.</title>
        <authorList>
            <person name="Glockner G."/>
            <person name="Hulsmann N."/>
            <person name="Schleicher M."/>
            <person name="Noegel A.A."/>
            <person name="Eichinger L."/>
            <person name="Gallinger C."/>
            <person name="Pawlowski J."/>
            <person name="Sierra R."/>
            <person name="Euteneuer U."/>
            <person name="Pillet L."/>
            <person name="Moustafa A."/>
            <person name="Platzer M."/>
            <person name="Groth M."/>
            <person name="Szafranski K."/>
            <person name="Schliwa M."/>
        </authorList>
    </citation>
    <scope>NUCLEOTIDE SEQUENCE [LARGE SCALE GENOMIC DNA]</scope>
</reference>
<keyword evidence="4" id="KW-1133">Transmembrane helix</keyword>
<dbReference type="InterPro" id="IPR019775">
    <property type="entry name" value="WD40_repeat_CS"/>
</dbReference>
<dbReference type="Pfam" id="PF00400">
    <property type="entry name" value="WD40"/>
    <property type="match status" value="6"/>
</dbReference>
<dbReference type="PRINTS" id="PR00320">
    <property type="entry name" value="GPROTEINBRPT"/>
</dbReference>
<dbReference type="PROSITE" id="PS50294">
    <property type="entry name" value="WD_REPEATS_REGION"/>
    <property type="match status" value="4"/>
</dbReference>
<keyword evidence="6" id="KW-1185">Reference proteome</keyword>
<sequence length="432" mass="49659">MITLNEKETSIQLSEKEETQIIIQYWIRILKIKLGWIHEFDKLVVNYVMIFLLFVLYLFIVIINNHYLTQATTVFMLDTFRSSSKLLKTFSGHTDCVYSIDCFTLDCDQFICSGSDDKTVRVWDVENNKQIQSFNGHSSSVSCVKFSPYHCRNYRRNVICSASHDKTIRFWDIKDNQQWKICKEHTKGVCGIEFSQFNRGRYLCSASDDKTIRLWDIETYKSLHVFNGHEYAVWCIAFSSLQSYNNKNKNNSIGVIGGNGYTICSGSSDRTIRVWDIETTKQLIVFKGHRDAVVSVKYGSNELGINGGTNTILSGSQDNNVCLWDIRSKKQTQVFKGHRNGINIVEYSSFVMDNNDIGDSSNIICSGSSDNTIRFWDIRSNKELHVIKENNGIHCLTFLQLKKEKKGKCKDDRDCDISLCYCLSNGTIHTWG</sequence>
<dbReference type="InterPro" id="IPR001680">
    <property type="entry name" value="WD40_rpt"/>
</dbReference>
<dbReference type="InterPro" id="IPR015943">
    <property type="entry name" value="WD40/YVTN_repeat-like_dom_sf"/>
</dbReference>
<proteinExistence type="predicted"/>
<keyword evidence="2" id="KW-0677">Repeat</keyword>
<keyword evidence="4" id="KW-0812">Transmembrane</keyword>
<feature type="repeat" description="WD" evidence="3">
    <location>
        <begin position="286"/>
        <end position="334"/>
    </location>
</feature>
<dbReference type="PANTHER" id="PTHR19848:SF8">
    <property type="entry name" value="F-BOX AND WD REPEAT DOMAIN CONTAINING 7"/>
    <property type="match status" value="1"/>
</dbReference>
<dbReference type="SMART" id="SM00320">
    <property type="entry name" value="WD40"/>
    <property type="match status" value="6"/>
</dbReference>
<gene>
    <name evidence="5" type="ORF">RFI_05288</name>
</gene>
<protein>
    <submittedName>
        <fullName evidence="5">G-protein beta WD-40 repeats containing protein</fullName>
    </submittedName>
</protein>
<keyword evidence="4" id="KW-0472">Membrane</keyword>
<evidence type="ECO:0000256" key="3">
    <source>
        <dbReference type="PROSITE-ProRule" id="PRU00221"/>
    </source>
</evidence>
<organism evidence="5 6">
    <name type="scientific">Reticulomyxa filosa</name>
    <dbReference type="NCBI Taxonomy" id="46433"/>
    <lineage>
        <taxon>Eukaryota</taxon>
        <taxon>Sar</taxon>
        <taxon>Rhizaria</taxon>
        <taxon>Retaria</taxon>
        <taxon>Foraminifera</taxon>
        <taxon>Monothalamids</taxon>
        <taxon>Reticulomyxidae</taxon>
        <taxon>Reticulomyxa</taxon>
    </lineage>
</organism>
<feature type="transmembrane region" description="Helical" evidence="4">
    <location>
        <begin position="43"/>
        <end position="63"/>
    </location>
</feature>
<feature type="repeat" description="WD" evidence="3">
    <location>
        <begin position="134"/>
        <end position="181"/>
    </location>
</feature>
<feature type="repeat" description="WD" evidence="3">
    <location>
        <begin position="182"/>
        <end position="225"/>
    </location>
</feature>
<dbReference type="InterPro" id="IPR020472">
    <property type="entry name" value="WD40_PAC1"/>
</dbReference>
<dbReference type="CDD" id="cd00200">
    <property type="entry name" value="WD40"/>
    <property type="match status" value="1"/>
</dbReference>
<dbReference type="EMBL" id="ASPP01004662">
    <property type="protein sequence ID" value="ETO31829.1"/>
    <property type="molecule type" value="Genomic_DNA"/>
</dbReference>
<dbReference type="PANTHER" id="PTHR19848">
    <property type="entry name" value="WD40 REPEAT PROTEIN"/>
    <property type="match status" value="1"/>
</dbReference>
<name>X6P176_RETFI</name>
<feature type="repeat" description="WD" evidence="3">
    <location>
        <begin position="360"/>
        <end position="386"/>
    </location>
</feature>
<keyword evidence="1 3" id="KW-0853">WD repeat</keyword>
<feature type="repeat" description="WD" evidence="3">
    <location>
        <begin position="90"/>
        <end position="133"/>
    </location>
</feature>
<dbReference type="PROSITE" id="PS50082">
    <property type="entry name" value="WD_REPEATS_2"/>
    <property type="match status" value="6"/>
</dbReference>
<dbReference type="Gene3D" id="2.130.10.10">
    <property type="entry name" value="YVTN repeat-like/Quinoprotein amine dehydrogenase"/>
    <property type="match status" value="3"/>
</dbReference>
<evidence type="ECO:0000313" key="5">
    <source>
        <dbReference type="EMBL" id="ETO31829.1"/>
    </source>
</evidence>
<dbReference type="InterPro" id="IPR036322">
    <property type="entry name" value="WD40_repeat_dom_sf"/>
</dbReference>
<dbReference type="AlphaFoldDB" id="X6P176"/>
<evidence type="ECO:0000313" key="6">
    <source>
        <dbReference type="Proteomes" id="UP000023152"/>
    </source>
</evidence>
<evidence type="ECO:0000256" key="2">
    <source>
        <dbReference type="ARBA" id="ARBA00022737"/>
    </source>
</evidence>
<dbReference type="SUPFAM" id="SSF50978">
    <property type="entry name" value="WD40 repeat-like"/>
    <property type="match status" value="1"/>
</dbReference>
<comment type="caution">
    <text evidence="5">The sequence shown here is derived from an EMBL/GenBank/DDBJ whole genome shotgun (WGS) entry which is preliminary data.</text>
</comment>
<dbReference type="Proteomes" id="UP000023152">
    <property type="component" value="Unassembled WGS sequence"/>
</dbReference>
<feature type="repeat" description="WD" evidence="3">
    <location>
        <begin position="259"/>
        <end position="285"/>
    </location>
</feature>
<accession>X6P176</accession>
<evidence type="ECO:0000256" key="4">
    <source>
        <dbReference type="SAM" id="Phobius"/>
    </source>
</evidence>